<name>A0A2S0UQN8_9RHOB</name>
<accession>A0A2S0UQN8</accession>
<evidence type="ECO:0000313" key="3">
    <source>
        <dbReference type="EMBL" id="AWB50107.1"/>
    </source>
</evidence>
<dbReference type="Proteomes" id="UP000244496">
    <property type="component" value="Chromosome"/>
</dbReference>
<evidence type="ECO:0000256" key="1">
    <source>
        <dbReference type="ARBA" id="ARBA00009387"/>
    </source>
</evidence>
<reference evidence="3 4" key="1">
    <citation type="submission" date="2018-04" db="EMBL/GenBank/DDBJ databases">
        <title>Genome sequencing of Gemmobacter.</title>
        <authorList>
            <person name="Yi H."/>
            <person name="Baek M.-G."/>
        </authorList>
    </citation>
    <scope>NUCLEOTIDE SEQUENCE [LARGE SCALE GENOMIC DNA]</scope>
    <source>
        <strain evidence="3 4">HYN0069</strain>
    </source>
</reference>
<sequence>MFLLLMTAAPPVWAAETCDIAAEQAAQESGVPLAILSAITRAETRNGSGAPWPWTINHAGTGEWFDTPDQALARIDALVAAGESLDIGCFQINTRWHGNAFGSSADMLDPLTNARYAARYLLELYGESADWKAAVASYHSRDPDRGDRYADRVALIMREAGAPVEPVADPMPRENGFPLLLAGDPVSHGSLFGAAGLLGPLVGP</sequence>
<dbReference type="InterPro" id="IPR023346">
    <property type="entry name" value="Lysozyme-like_dom_sf"/>
</dbReference>
<dbReference type="AlphaFoldDB" id="A0A2S0UQN8"/>
<feature type="domain" description="Transglycosylase SLT" evidence="2">
    <location>
        <begin position="80"/>
        <end position="139"/>
    </location>
</feature>
<dbReference type="InterPro" id="IPR008258">
    <property type="entry name" value="Transglycosylase_SLT_dom_1"/>
</dbReference>
<organism evidence="3 4">
    <name type="scientific">Paragemmobacter aquarius</name>
    <dbReference type="NCBI Taxonomy" id="2169400"/>
    <lineage>
        <taxon>Bacteria</taxon>
        <taxon>Pseudomonadati</taxon>
        <taxon>Pseudomonadota</taxon>
        <taxon>Alphaproteobacteria</taxon>
        <taxon>Rhodobacterales</taxon>
        <taxon>Paracoccaceae</taxon>
        <taxon>Paragemmobacter</taxon>
    </lineage>
</organism>
<evidence type="ECO:0000259" key="2">
    <source>
        <dbReference type="Pfam" id="PF01464"/>
    </source>
</evidence>
<dbReference type="KEGG" id="geh:HYN69_17770"/>
<dbReference type="Gene3D" id="1.10.530.10">
    <property type="match status" value="1"/>
</dbReference>
<dbReference type="SUPFAM" id="SSF53955">
    <property type="entry name" value="Lysozyme-like"/>
    <property type="match status" value="1"/>
</dbReference>
<evidence type="ECO:0000313" key="4">
    <source>
        <dbReference type="Proteomes" id="UP000244496"/>
    </source>
</evidence>
<gene>
    <name evidence="3" type="ORF">HYN69_17770</name>
</gene>
<proteinExistence type="inferred from homology"/>
<dbReference type="OrthoDB" id="5945995at2"/>
<comment type="similarity">
    <text evidence="1">Belongs to the virb1 family.</text>
</comment>
<dbReference type="EMBL" id="CP028918">
    <property type="protein sequence ID" value="AWB50107.1"/>
    <property type="molecule type" value="Genomic_DNA"/>
</dbReference>
<dbReference type="Pfam" id="PF01464">
    <property type="entry name" value="SLT"/>
    <property type="match status" value="1"/>
</dbReference>
<dbReference type="RefSeq" id="WP_108436919.1">
    <property type="nucleotide sequence ID" value="NZ_CP028918.1"/>
</dbReference>
<keyword evidence="4" id="KW-1185">Reference proteome</keyword>
<protein>
    <submittedName>
        <fullName evidence="3">Lytic transglycosylase</fullName>
    </submittedName>
</protein>